<keyword evidence="2" id="KW-0808">Transferase</keyword>
<dbReference type="Gene3D" id="3.40.630.30">
    <property type="match status" value="1"/>
</dbReference>
<name>A0A511QSR6_9VIBR</name>
<dbReference type="CDD" id="cd04301">
    <property type="entry name" value="NAT_SF"/>
    <property type="match status" value="1"/>
</dbReference>
<dbReference type="PROSITE" id="PS51186">
    <property type="entry name" value="GNAT"/>
    <property type="match status" value="1"/>
</dbReference>
<dbReference type="AlphaFoldDB" id="A0A511QSR6"/>
<dbReference type="InterPro" id="IPR000182">
    <property type="entry name" value="GNAT_dom"/>
</dbReference>
<protein>
    <submittedName>
        <fullName evidence="2">GCN5 family acetyltransferase</fullName>
    </submittedName>
</protein>
<feature type="domain" description="N-acetyltransferase" evidence="1">
    <location>
        <begin position="1"/>
        <end position="140"/>
    </location>
</feature>
<dbReference type="RefSeq" id="WP_119009169.1">
    <property type="nucleotide sequence ID" value="NZ_BJXK01000010.1"/>
</dbReference>
<evidence type="ECO:0000259" key="1">
    <source>
        <dbReference type="PROSITE" id="PS51186"/>
    </source>
</evidence>
<accession>A0A511QSR6</accession>
<dbReference type="InterPro" id="IPR016181">
    <property type="entry name" value="Acyl_CoA_acyltransferase"/>
</dbReference>
<dbReference type="Pfam" id="PF00583">
    <property type="entry name" value="Acetyltransf_1"/>
    <property type="match status" value="1"/>
</dbReference>
<reference evidence="2 3" key="1">
    <citation type="submission" date="2019-07" db="EMBL/GenBank/DDBJ databases">
        <title>Whole genome shotgun sequence of Vibrio superstes NBRC 103154.</title>
        <authorList>
            <person name="Hosoyama A."/>
            <person name="Uohara A."/>
            <person name="Ohji S."/>
            <person name="Ichikawa N."/>
        </authorList>
    </citation>
    <scope>NUCLEOTIDE SEQUENCE [LARGE SCALE GENOMIC DNA]</scope>
    <source>
        <strain evidence="2 3">NBRC 103154</strain>
    </source>
</reference>
<gene>
    <name evidence="2" type="ORF">VSU01S_26290</name>
</gene>
<dbReference type="Proteomes" id="UP000321113">
    <property type="component" value="Unassembled WGS sequence"/>
</dbReference>
<evidence type="ECO:0000313" key="2">
    <source>
        <dbReference type="EMBL" id="GEM80384.1"/>
    </source>
</evidence>
<sequence length="141" mass="16190">MRITEYHPSFASELSAVYLESRTSTFTWLNSSDFKFSDFEKDTEGETILLAVLDEKAIGFISIWEPDKFVHHLYVSTEYLGKGVGSLLLSSAQSLYGKLSLKCLVKNQKAIRFYELRGFTKKSKHRDSTGEYYLMEMSTLD</sequence>
<evidence type="ECO:0000313" key="3">
    <source>
        <dbReference type="Proteomes" id="UP000321113"/>
    </source>
</evidence>
<comment type="caution">
    <text evidence="2">The sequence shown here is derived from an EMBL/GenBank/DDBJ whole genome shotgun (WGS) entry which is preliminary data.</text>
</comment>
<dbReference type="EMBL" id="BJXK01000010">
    <property type="protein sequence ID" value="GEM80384.1"/>
    <property type="molecule type" value="Genomic_DNA"/>
</dbReference>
<keyword evidence="3" id="KW-1185">Reference proteome</keyword>
<dbReference type="SUPFAM" id="SSF55729">
    <property type="entry name" value="Acyl-CoA N-acyltransferases (Nat)"/>
    <property type="match status" value="1"/>
</dbReference>
<dbReference type="OrthoDB" id="9789605at2"/>
<organism evidence="2 3">
    <name type="scientific">Vibrio superstes NBRC 103154</name>
    <dbReference type="NCBI Taxonomy" id="1219062"/>
    <lineage>
        <taxon>Bacteria</taxon>
        <taxon>Pseudomonadati</taxon>
        <taxon>Pseudomonadota</taxon>
        <taxon>Gammaproteobacteria</taxon>
        <taxon>Vibrionales</taxon>
        <taxon>Vibrionaceae</taxon>
        <taxon>Vibrio</taxon>
    </lineage>
</organism>
<proteinExistence type="predicted"/>
<dbReference type="GO" id="GO:0016747">
    <property type="term" value="F:acyltransferase activity, transferring groups other than amino-acyl groups"/>
    <property type="evidence" value="ECO:0007669"/>
    <property type="project" value="InterPro"/>
</dbReference>